<dbReference type="Ensembl" id="ENSMICT00000045673.2">
    <property type="protein sequence ID" value="ENSMICP00000036653.1"/>
    <property type="gene ID" value="ENSMICG00000034003.2"/>
</dbReference>
<sequence length="346" mass="37189">MCPEPLPGRSARPGGSEMQGPLESGAQSWGGRAGPAGDGALREAPGRRSGDDVGWARTRASLLLRSGKASTPRPGEGSTCTPGLRDPAEHSTWGEFEGFRESSAEAGQFPQSFQLPQRPADPQPPRTASTPEECGSPTLCQGGPWVTGAAVAPPSEPLLSYEDIFKIAFQEVSVPQATEDVSTLHHFLEISSEEKPGLESVHKFCSESRALWRALQNTNATSVSRCLWNGSHCQENYFLVLGIDAARKGLSPQSLSAGQGHVAEGSDLKEPEGLLAVSSFRLHHCKALIQTKLSGPPGSRQGGLITYSLFLKTPLCGHRQYITIPRKKKIFTPRNLKMTFFNSDVC</sequence>
<dbReference type="AlphaFoldDB" id="A0A8C5XM26"/>
<dbReference type="PANTHER" id="PTHR16156:SF7">
    <property type="entry name" value="CLATHRIN BINDING BOX OF AFTIPHILIN CONTAINING 1"/>
    <property type="match status" value="1"/>
</dbReference>
<feature type="region of interest" description="Disordered" evidence="1">
    <location>
        <begin position="1"/>
        <end position="91"/>
    </location>
</feature>
<name>A0A8C5XM26_MICMU</name>
<evidence type="ECO:0000256" key="1">
    <source>
        <dbReference type="SAM" id="MobiDB-lite"/>
    </source>
</evidence>
<dbReference type="GO" id="GO:0030121">
    <property type="term" value="C:AP-1 adaptor complex"/>
    <property type="evidence" value="ECO:0007669"/>
    <property type="project" value="TreeGrafter"/>
</dbReference>
<dbReference type="PANTHER" id="PTHR16156">
    <property type="entry name" value="AFTIPHILIN A-RELATED"/>
    <property type="match status" value="1"/>
</dbReference>
<feature type="region of interest" description="Disordered" evidence="1">
    <location>
        <begin position="113"/>
        <end position="139"/>
    </location>
</feature>
<reference evidence="3" key="2">
    <citation type="submission" date="2025-08" db="UniProtKB">
        <authorList>
            <consortium name="Ensembl"/>
        </authorList>
    </citation>
    <scope>IDENTIFICATION</scope>
</reference>
<dbReference type="InterPro" id="IPR046359">
    <property type="entry name" value="Aftin-like"/>
</dbReference>
<organism evidence="3 4">
    <name type="scientific">Microcebus murinus</name>
    <name type="common">Gray mouse lemur</name>
    <name type="synonym">Lemur murinus</name>
    <dbReference type="NCBI Taxonomy" id="30608"/>
    <lineage>
        <taxon>Eukaryota</taxon>
        <taxon>Metazoa</taxon>
        <taxon>Chordata</taxon>
        <taxon>Craniata</taxon>
        <taxon>Vertebrata</taxon>
        <taxon>Euteleostomi</taxon>
        <taxon>Mammalia</taxon>
        <taxon>Eutheria</taxon>
        <taxon>Euarchontoglires</taxon>
        <taxon>Primates</taxon>
        <taxon>Strepsirrhini</taxon>
        <taxon>Lemuriformes</taxon>
        <taxon>Cheirogaleidae</taxon>
        <taxon>Microcebus</taxon>
    </lineage>
</organism>
<dbReference type="GO" id="GO:0030276">
    <property type="term" value="F:clathrin binding"/>
    <property type="evidence" value="ECO:0007669"/>
    <property type="project" value="InterPro"/>
</dbReference>
<dbReference type="Pfam" id="PF15045">
    <property type="entry name" value="Clathrin_bdg"/>
    <property type="match status" value="1"/>
</dbReference>
<evidence type="ECO:0000313" key="4">
    <source>
        <dbReference type="Proteomes" id="UP000694394"/>
    </source>
</evidence>
<feature type="domain" description="Aftiphilin clathrin-binding box" evidence="2">
    <location>
        <begin position="208"/>
        <end position="292"/>
    </location>
</feature>
<accession>A0A8C5XM26</accession>
<reference evidence="3" key="3">
    <citation type="submission" date="2025-09" db="UniProtKB">
        <authorList>
            <consortium name="Ensembl"/>
        </authorList>
    </citation>
    <scope>IDENTIFICATION</scope>
</reference>
<dbReference type="InterPro" id="IPR029205">
    <property type="entry name" value="Clathrin-bd"/>
</dbReference>
<keyword evidence="4" id="KW-1185">Reference proteome</keyword>
<dbReference type="GeneTree" id="ENSGT00940000154186"/>
<evidence type="ECO:0000313" key="3">
    <source>
        <dbReference type="Ensembl" id="ENSMICP00000036653.1"/>
    </source>
</evidence>
<gene>
    <name evidence="3" type="primary">CLBA1</name>
</gene>
<dbReference type="Proteomes" id="UP000694394">
    <property type="component" value="Chromosome 3"/>
</dbReference>
<protein>
    <submittedName>
        <fullName evidence="3">Clathrin binding box of aftiphilin containing 1</fullName>
    </submittedName>
</protein>
<dbReference type="EMBL" id="ABDC03003729">
    <property type="status" value="NOT_ANNOTATED_CDS"/>
    <property type="molecule type" value="Genomic_DNA"/>
</dbReference>
<reference evidence="3" key="1">
    <citation type="submission" date="2016-12" db="EMBL/GenBank/DDBJ databases">
        <title>Mouse lemur reference genome and diversity panel.</title>
        <authorList>
            <person name="Harris R."/>
            <person name="Larsen P."/>
            <person name="Liu Y."/>
            <person name="Hughes D.S."/>
            <person name="Murali S."/>
            <person name="Raveendran M."/>
            <person name="Korchina V."/>
            <person name="Wang M."/>
            <person name="Jhangiani S."/>
            <person name="Bandaranaike D."/>
            <person name="Bellair M."/>
            <person name="Blankenburg K."/>
            <person name="Chao H."/>
            <person name="Dahdouli M."/>
            <person name="Dinh H."/>
            <person name="Doddapaneni H."/>
            <person name="English A."/>
            <person name="Firestine M."/>
            <person name="Gnanaolivu R."/>
            <person name="Gross S."/>
            <person name="Hernandez B."/>
            <person name="Javaid M."/>
            <person name="Jayaseelan J."/>
            <person name="Jones J."/>
            <person name="Khan Z."/>
            <person name="Kovar C."/>
            <person name="Kurapati P."/>
            <person name="Le B."/>
            <person name="Lee S."/>
            <person name="Li M."/>
            <person name="Mathew T."/>
            <person name="Narasimhan A."/>
            <person name="Ngo D."/>
            <person name="Nguyen L."/>
            <person name="Okwuonu G."/>
            <person name="Ongeri F."/>
            <person name="Osuji N."/>
            <person name="Pu L.-L."/>
            <person name="Puazo M."/>
            <person name="Quiroz J."/>
            <person name="Raj R."/>
            <person name="Rajbhandari K."/>
            <person name="Reid J.G."/>
            <person name="Santibanez J."/>
            <person name="Sexton D."/>
            <person name="Skinner E."/>
            <person name="Vee V."/>
            <person name="Weissenberger G."/>
            <person name="Wu Y."/>
            <person name="Xin Y."/>
            <person name="Han Y."/>
            <person name="Campbell C."/>
            <person name="Brown A."/>
            <person name="Sullivan B."/>
            <person name="Shelton J."/>
            <person name="Brown S."/>
            <person name="Dudchenko O."/>
            <person name="Machol I."/>
            <person name="Durand N."/>
            <person name="Shamim M."/>
            <person name="Lieberman A."/>
            <person name="Muzny D.M."/>
            <person name="Richards S."/>
            <person name="Yoder A."/>
            <person name="Worley K.C."/>
            <person name="Rogers J."/>
            <person name="Gibbs R.A."/>
        </authorList>
    </citation>
    <scope>NUCLEOTIDE SEQUENCE [LARGE SCALE GENOMIC DNA]</scope>
</reference>
<evidence type="ECO:0000259" key="2">
    <source>
        <dbReference type="Pfam" id="PF15045"/>
    </source>
</evidence>
<feature type="compositionally biased region" description="Basic and acidic residues" evidence="1">
    <location>
        <begin position="40"/>
        <end position="51"/>
    </location>
</feature>
<dbReference type="GO" id="GO:0032588">
    <property type="term" value="C:trans-Golgi network membrane"/>
    <property type="evidence" value="ECO:0007669"/>
    <property type="project" value="InterPro"/>
</dbReference>
<proteinExistence type="predicted"/>